<protein>
    <submittedName>
        <fullName evidence="1">Uncharacterized protein</fullName>
    </submittedName>
</protein>
<accession>A0A9Q0SQ87</accession>
<organism evidence="1 2">
    <name type="scientific">Salix purpurea</name>
    <name type="common">Purple osier willow</name>
    <dbReference type="NCBI Taxonomy" id="77065"/>
    <lineage>
        <taxon>Eukaryota</taxon>
        <taxon>Viridiplantae</taxon>
        <taxon>Streptophyta</taxon>
        <taxon>Embryophyta</taxon>
        <taxon>Tracheophyta</taxon>
        <taxon>Spermatophyta</taxon>
        <taxon>Magnoliopsida</taxon>
        <taxon>eudicotyledons</taxon>
        <taxon>Gunneridae</taxon>
        <taxon>Pentapetalae</taxon>
        <taxon>rosids</taxon>
        <taxon>fabids</taxon>
        <taxon>Malpighiales</taxon>
        <taxon>Salicaceae</taxon>
        <taxon>Saliceae</taxon>
        <taxon>Salix</taxon>
    </lineage>
</organism>
<sequence length="60" mass="6701">MRLPVAFALDLPCSCSHNLVECGLCQITSLVLLKFSRIAYSFIVTLSSSVLNIRGDRKNW</sequence>
<feature type="non-terminal residue" evidence="1">
    <location>
        <position position="60"/>
    </location>
</feature>
<evidence type="ECO:0000313" key="2">
    <source>
        <dbReference type="Proteomes" id="UP001151532"/>
    </source>
</evidence>
<reference evidence="1" key="1">
    <citation type="submission" date="2022-11" db="EMBL/GenBank/DDBJ databases">
        <authorList>
            <person name="Hyden B.L."/>
            <person name="Feng K."/>
            <person name="Yates T."/>
            <person name="Jawdy S."/>
            <person name="Smart L.B."/>
            <person name="Muchero W."/>
        </authorList>
    </citation>
    <scope>NUCLEOTIDE SEQUENCE</scope>
    <source>
        <tissue evidence="1">Shoot tip</tissue>
    </source>
</reference>
<reference evidence="1" key="2">
    <citation type="journal article" date="2023" name="Int. J. Mol. Sci.">
        <title>De Novo Assembly and Annotation of 11 Diverse Shrub Willow (Salix) Genomes Reveals Novel Gene Organization in Sex-Linked Regions.</title>
        <authorList>
            <person name="Hyden B."/>
            <person name="Feng K."/>
            <person name="Yates T.B."/>
            <person name="Jawdy S."/>
            <person name="Cereghino C."/>
            <person name="Smart L.B."/>
            <person name="Muchero W."/>
        </authorList>
    </citation>
    <scope>NUCLEOTIDE SEQUENCE</scope>
    <source>
        <tissue evidence="1">Shoot tip</tissue>
    </source>
</reference>
<comment type="caution">
    <text evidence="1">The sequence shown here is derived from an EMBL/GenBank/DDBJ whole genome shotgun (WGS) entry which is preliminary data.</text>
</comment>
<name>A0A9Q0SQ87_SALPP</name>
<dbReference type="EMBL" id="JAPFFK010000019">
    <property type="protein sequence ID" value="KAJ6685727.1"/>
    <property type="molecule type" value="Genomic_DNA"/>
</dbReference>
<dbReference type="Proteomes" id="UP001151532">
    <property type="component" value="Chromosome 2"/>
</dbReference>
<proteinExistence type="predicted"/>
<keyword evidence="2" id="KW-1185">Reference proteome</keyword>
<gene>
    <name evidence="1" type="ORF">OIU79_015698</name>
</gene>
<evidence type="ECO:0000313" key="1">
    <source>
        <dbReference type="EMBL" id="KAJ6685727.1"/>
    </source>
</evidence>
<dbReference type="AlphaFoldDB" id="A0A9Q0SQ87"/>